<feature type="region of interest" description="Disordered" evidence="1">
    <location>
        <begin position="1"/>
        <end position="21"/>
    </location>
</feature>
<protein>
    <submittedName>
        <fullName evidence="4">G-patch domain-containing protein</fullName>
    </submittedName>
</protein>
<reference evidence="2 3" key="2">
    <citation type="submission" date="2018-11" db="EMBL/GenBank/DDBJ databases">
        <authorList>
            <consortium name="Pathogen Informatics"/>
        </authorList>
    </citation>
    <scope>NUCLEOTIDE SEQUENCE [LARGE SCALE GENOMIC DNA]</scope>
</reference>
<dbReference type="WBParaSite" id="SBAD_0000307601-mRNA-1">
    <property type="protein sequence ID" value="SBAD_0000307601-mRNA-1"/>
    <property type="gene ID" value="SBAD_0000307601"/>
</dbReference>
<name>A0A183IH42_9BILA</name>
<gene>
    <name evidence="2" type="ORF">SBAD_LOCUS2937</name>
</gene>
<evidence type="ECO:0000256" key="1">
    <source>
        <dbReference type="SAM" id="MobiDB-lite"/>
    </source>
</evidence>
<dbReference type="Proteomes" id="UP000270296">
    <property type="component" value="Unassembled WGS sequence"/>
</dbReference>
<organism evidence="4">
    <name type="scientific">Soboliphyme baturini</name>
    <dbReference type="NCBI Taxonomy" id="241478"/>
    <lineage>
        <taxon>Eukaryota</taxon>
        <taxon>Metazoa</taxon>
        <taxon>Ecdysozoa</taxon>
        <taxon>Nematoda</taxon>
        <taxon>Enoplea</taxon>
        <taxon>Dorylaimia</taxon>
        <taxon>Dioctophymatida</taxon>
        <taxon>Dioctophymatoidea</taxon>
        <taxon>Soboliphymatidae</taxon>
        <taxon>Soboliphyme</taxon>
    </lineage>
</organism>
<accession>A0A183IH42</accession>
<reference evidence="4" key="1">
    <citation type="submission" date="2016-06" db="UniProtKB">
        <authorList>
            <consortium name="WormBaseParasite"/>
        </authorList>
    </citation>
    <scope>IDENTIFICATION</scope>
</reference>
<feature type="region of interest" description="Disordered" evidence="1">
    <location>
        <begin position="67"/>
        <end position="110"/>
    </location>
</feature>
<proteinExistence type="predicted"/>
<dbReference type="EMBL" id="UZAM01007486">
    <property type="protein sequence ID" value="VDO99447.1"/>
    <property type="molecule type" value="Genomic_DNA"/>
</dbReference>
<dbReference type="AlphaFoldDB" id="A0A183IH42"/>
<keyword evidence="3" id="KW-1185">Reference proteome</keyword>
<evidence type="ECO:0000313" key="3">
    <source>
        <dbReference type="Proteomes" id="UP000270296"/>
    </source>
</evidence>
<evidence type="ECO:0000313" key="4">
    <source>
        <dbReference type="WBParaSite" id="SBAD_0000307601-mRNA-1"/>
    </source>
</evidence>
<evidence type="ECO:0000313" key="2">
    <source>
        <dbReference type="EMBL" id="VDO99447.1"/>
    </source>
</evidence>
<sequence>MQSLVCGDTNGTSGRTHRRSSRLSFVAAHFSRPVIETQQKQGYRWTTGKKRTGFGGIGRKTALSAKGEIAKGEDAGAAQLVRMPPSSQSKNKPPPKTADSRFAAQTPLPHWRIRRETVRVDRTEKPPANCCCD</sequence>
<feature type="region of interest" description="Disordered" evidence="1">
    <location>
        <begin position="39"/>
        <end position="58"/>
    </location>
</feature>